<dbReference type="PRINTS" id="PR00480">
    <property type="entry name" value="ASTACIN"/>
</dbReference>
<evidence type="ECO:0000313" key="10">
    <source>
        <dbReference type="Proteomes" id="UP000035680"/>
    </source>
</evidence>
<dbReference type="SUPFAM" id="SSF49854">
    <property type="entry name" value="Spermadhesin, CUB domain"/>
    <property type="match status" value="1"/>
</dbReference>
<evidence type="ECO:0000256" key="2">
    <source>
        <dbReference type="ARBA" id="ARBA00022670"/>
    </source>
</evidence>
<sequence length="209" mass="23244">EFGIPYDFGSVMHYKRFDFSKNGNQTIVAIDGKYDKTMGQRNRLSFNDIKLINFKYCNSSCSTSISCLNGGYVNPNSCGVCKCPLNFYGTYCQNYVTSPSTTCGSQMLTANTTLQFLTISGALNCYFVIKTTPYGTIRINVISTNLVKNDPCYSGKGLEIKYLKDKTSTGINFCGVNSYQIFNSESDSVLVHYVGTSASDNFTLTYIRR</sequence>
<keyword evidence="5 8" id="KW-0862">Zinc</keyword>
<dbReference type="InterPro" id="IPR035914">
    <property type="entry name" value="Sperma_CUB_dom_sf"/>
</dbReference>
<evidence type="ECO:0000256" key="5">
    <source>
        <dbReference type="ARBA" id="ARBA00022833"/>
    </source>
</evidence>
<protein>
    <recommendedName>
        <fullName evidence="8">Metalloendopeptidase</fullName>
        <ecNumber evidence="8">3.4.24.-</ecNumber>
    </recommendedName>
</protein>
<feature type="domain" description="Peptidase M12A" evidence="9">
    <location>
        <begin position="1"/>
        <end position="58"/>
    </location>
</feature>
<evidence type="ECO:0000256" key="3">
    <source>
        <dbReference type="ARBA" id="ARBA00022723"/>
    </source>
</evidence>
<dbReference type="PROSITE" id="PS00022">
    <property type="entry name" value="EGF_1"/>
    <property type="match status" value="1"/>
</dbReference>
<reference evidence="11" key="2">
    <citation type="submission" date="2015-08" db="UniProtKB">
        <authorList>
            <consortium name="WormBaseParasite"/>
        </authorList>
    </citation>
    <scope>IDENTIFICATION</scope>
</reference>
<dbReference type="SUPFAM" id="SSF55486">
    <property type="entry name" value="Metalloproteases ('zincins'), catalytic domain"/>
    <property type="match status" value="1"/>
</dbReference>
<dbReference type="GO" id="GO:0046872">
    <property type="term" value="F:metal ion binding"/>
    <property type="evidence" value="ECO:0007669"/>
    <property type="project" value="UniProtKB-KW"/>
</dbReference>
<dbReference type="GO" id="GO:0006508">
    <property type="term" value="P:proteolysis"/>
    <property type="evidence" value="ECO:0007669"/>
    <property type="project" value="UniProtKB-KW"/>
</dbReference>
<keyword evidence="10" id="KW-1185">Reference proteome</keyword>
<dbReference type="InterPro" id="IPR000742">
    <property type="entry name" value="EGF"/>
</dbReference>
<comment type="caution">
    <text evidence="7">Lacks conserved residue(s) required for the propagation of feature annotation.</text>
</comment>
<comment type="cofactor">
    <cofactor evidence="8">
        <name>Zn(2+)</name>
        <dbReference type="ChEBI" id="CHEBI:29105"/>
    </cofactor>
    <text evidence="8">Binds 1 zinc ion per subunit.</text>
</comment>
<name>A0A0K0FWS1_STRVS</name>
<proteinExistence type="predicted"/>
<dbReference type="Pfam" id="PF01400">
    <property type="entry name" value="Astacin"/>
    <property type="match status" value="1"/>
</dbReference>
<dbReference type="PROSITE" id="PS51864">
    <property type="entry name" value="ASTACIN"/>
    <property type="match status" value="1"/>
</dbReference>
<evidence type="ECO:0000256" key="8">
    <source>
        <dbReference type="RuleBase" id="RU361183"/>
    </source>
</evidence>
<evidence type="ECO:0000256" key="1">
    <source>
        <dbReference type="ARBA" id="ARBA00022536"/>
    </source>
</evidence>
<keyword evidence="3 8" id="KW-0479">Metal-binding</keyword>
<evidence type="ECO:0000256" key="4">
    <source>
        <dbReference type="ARBA" id="ARBA00022801"/>
    </source>
</evidence>
<dbReference type="PANTHER" id="PTHR10127:SF780">
    <property type="entry name" value="METALLOENDOPEPTIDASE"/>
    <property type="match status" value="1"/>
</dbReference>
<keyword evidence="2 8" id="KW-0645">Protease</keyword>
<feature type="active site" evidence="7">
    <location>
        <position position="1"/>
    </location>
</feature>
<keyword evidence="6 8" id="KW-0482">Metalloprotease</keyword>
<dbReference type="EC" id="3.4.24.-" evidence="8"/>
<evidence type="ECO:0000259" key="9">
    <source>
        <dbReference type="PROSITE" id="PS51864"/>
    </source>
</evidence>
<evidence type="ECO:0000256" key="7">
    <source>
        <dbReference type="PROSITE-ProRule" id="PRU01211"/>
    </source>
</evidence>
<dbReference type="GO" id="GO:0004222">
    <property type="term" value="F:metalloendopeptidase activity"/>
    <property type="evidence" value="ECO:0007669"/>
    <property type="project" value="UniProtKB-UniRule"/>
</dbReference>
<dbReference type="InterPro" id="IPR024079">
    <property type="entry name" value="MetalloPept_cat_dom_sf"/>
</dbReference>
<dbReference type="WBParaSite" id="SVE_1687700.1">
    <property type="protein sequence ID" value="SVE_1687700.1"/>
    <property type="gene ID" value="SVE_1687700"/>
</dbReference>
<evidence type="ECO:0000313" key="11">
    <source>
        <dbReference type="WBParaSite" id="SVE_1687700.1"/>
    </source>
</evidence>
<evidence type="ECO:0000256" key="6">
    <source>
        <dbReference type="ARBA" id="ARBA00023049"/>
    </source>
</evidence>
<dbReference type="PANTHER" id="PTHR10127">
    <property type="entry name" value="DISCOIDIN, CUB, EGF, LAMININ , AND ZINC METALLOPROTEASE DOMAIN CONTAINING"/>
    <property type="match status" value="1"/>
</dbReference>
<dbReference type="Gene3D" id="2.60.120.290">
    <property type="entry name" value="Spermadhesin, CUB domain"/>
    <property type="match status" value="1"/>
</dbReference>
<dbReference type="InterPro" id="IPR001506">
    <property type="entry name" value="Peptidase_M12A"/>
</dbReference>
<reference evidence="10" key="1">
    <citation type="submission" date="2014-07" db="EMBL/GenBank/DDBJ databases">
        <authorList>
            <person name="Martin A.A"/>
            <person name="De Silva N."/>
        </authorList>
    </citation>
    <scope>NUCLEOTIDE SEQUENCE</scope>
</reference>
<dbReference type="Proteomes" id="UP000035680">
    <property type="component" value="Unassembled WGS sequence"/>
</dbReference>
<dbReference type="Gene3D" id="3.40.390.10">
    <property type="entry name" value="Collagenase (Catalytic Domain)"/>
    <property type="match status" value="1"/>
</dbReference>
<keyword evidence="1" id="KW-0245">EGF-like domain</keyword>
<organism evidence="10 11">
    <name type="scientific">Strongyloides venezuelensis</name>
    <name type="common">Threadworm</name>
    <dbReference type="NCBI Taxonomy" id="75913"/>
    <lineage>
        <taxon>Eukaryota</taxon>
        <taxon>Metazoa</taxon>
        <taxon>Ecdysozoa</taxon>
        <taxon>Nematoda</taxon>
        <taxon>Chromadorea</taxon>
        <taxon>Rhabditida</taxon>
        <taxon>Tylenchina</taxon>
        <taxon>Panagrolaimomorpha</taxon>
        <taxon>Strongyloidoidea</taxon>
        <taxon>Strongyloididae</taxon>
        <taxon>Strongyloides</taxon>
    </lineage>
</organism>
<dbReference type="AlphaFoldDB" id="A0A0K0FWS1"/>
<accession>A0A0K0FWS1</accession>
<keyword evidence="4 8" id="KW-0378">Hydrolase</keyword>